<keyword evidence="13" id="KW-1133">Transmembrane helix</keyword>
<evidence type="ECO:0000259" key="15">
    <source>
        <dbReference type="PROSITE" id="PS50110"/>
    </source>
</evidence>
<dbReference type="CDD" id="cd17580">
    <property type="entry name" value="REC_2_DhkD-like"/>
    <property type="match status" value="1"/>
</dbReference>
<reference evidence="16" key="1">
    <citation type="submission" date="2018-12" db="EMBL/GenBank/DDBJ databases">
        <authorList>
            <person name="Will S."/>
            <person name="Neumann-Schaal M."/>
            <person name="Henke P."/>
        </authorList>
    </citation>
    <scope>NUCLEOTIDE SEQUENCE</scope>
    <source>
        <strain evidence="16">PCC 7102</strain>
    </source>
</reference>
<feature type="transmembrane region" description="Helical" evidence="13">
    <location>
        <begin position="203"/>
        <end position="223"/>
    </location>
</feature>
<keyword evidence="7" id="KW-0547">Nucleotide-binding</keyword>
<dbReference type="Gene3D" id="3.30.565.10">
    <property type="entry name" value="Histidine kinase-like ATPase, C-terminal domain"/>
    <property type="match status" value="1"/>
</dbReference>
<evidence type="ECO:0000313" key="16">
    <source>
        <dbReference type="EMBL" id="RUT05510.1"/>
    </source>
</evidence>
<keyword evidence="17" id="KW-1185">Reference proteome</keyword>
<evidence type="ECO:0000256" key="9">
    <source>
        <dbReference type="ARBA" id="ARBA00022840"/>
    </source>
</evidence>
<sequence>MHTSNLENRFLSKNKWAKDIPKFSSIFAFLVGWIVLIGWNFNIAVIKTGAIETATMKANTAVCFILAAISLWFLPSKKKIATACAIAVLAISTLTLSQYLWDFNIGIDELFFRDAPLSSATSHPGRMGLNTALNFILLGAALLLLYTNEKRIKSWKLNAIALAQGLATIAFLIALQALIGYAYGVRVFYQLSIYTTSMAPHTALAFIVLCIGLLFVSTNRGIVGTFTSKLNGGTVARRLLMSVMLSPLIFGWLIVWGLRANLYDPVFAISLLVILLFITSLLLLWQSARYLNRVDKRRQDVESELRYNQECLQKNIHDLKQATTYLAKQEQKYKYIFDAVGVSIWEEDFSEVKLALDELKNQGIQDFKQYFANNPDFVDWAIGAVKLVNVNDISLQTFGAKDKQQLLTSLNQIFLPETRETFTQELLTLVAGERFFSSEVVVQNLQGEKLNILLTIKFPPPTENCKCVLVTLMDIGERIQLEQNLQQNVAELTHANRVKDEFLAVLSHELRTPLNPILGWVKLLQSGKLTPVKMTQAFDAIERNVNLQINLVEDLLDISRTLHGQIKLETQTVDVALVIEAAIETVNFAAEVKSIDIQFTILSSATVIGDKKRLQQVFWHLLSNAIKFTPSCGRVEICLSSVNNCALISITDTGVGISPDFLPHIYEYFRQADASKTRKFGGLGLGLTIVKYLVELHGGIIQATSSGIGLGATFTVMLPLMPALITNLDKKEANDILPSLDGIKVLVVDDEPDNLELISFALENSGASVTSVNCGTEALRAISENLPDILVSDISMPGMDGYELLRSLLKLENACHIPSIALTAYADDTSREQIVAAGFKYHLAKPIDPYELIKVVARMFQSSHIPL</sequence>
<accession>A0A3S1J0D3</accession>
<evidence type="ECO:0000256" key="3">
    <source>
        <dbReference type="ARBA" id="ARBA00012438"/>
    </source>
</evidence>
<keyword evidence="8" id="KW-0418">Kinase</keyword>
<dbReference type="InterPro" id="IPR001789">
    <property type="entry name" value="Sig_transdc_resp-reg_receiver"/>
</dbReference>
<evidence type="ECO:0000256" key="4">
    <source>
        <dbReference type="ARBA" id="ARBA00022475"/>
    </source>
</evidence>
<reference evidence="16" key="2">
    <citation type="journal article" date="2019" name="Genome Biol. Evol.">
        <title>Day and night: Metabolic profiles and evolutionary relationships of six axenic non-marine cyanobacteria.</title>
        <authorList>
            <person name="Will S.E."/>
            <person name="Henke P."/>
            <person name="Boedeker C."/>
            <person name="Huang S."/>
            <person name="Brinkmann H."/>
            <person name="Rohde M."/>
            <person name="Jarek M."/>
            <person name="Friedl T."/>
            <person name="Seufert S."/>
            <person name="Schumacher M."/>
            <person name="Overmann J."/>
            <person name="Neumann-Schaal M."/>
            <person name="Petersen J."/>
        </authorList>
    </citation>
    <scope>NUCLEOTIDE SEQUENCE [LARGE SCALE GENOMIC DNA]</scope>
    <source>
        <strain evidence="16">PCC 7102</strain>
    </source>
</reference>
<feature type="transmembrane region" description="Helical" evidence="13">
    <location>
        <begin position="20"/>
        <end position="42"/>
    </location>
</feature>
<comment type="caution">
    <text evidence="16">The sequence shown here is derived from an EMBL/GenBank/DDBJ whole genome shotgun (WGS) entry which is preliminary data.</text>
</comment>
<evidence type="ECO:0000256" key="7">
    <source>
        <dbReference type="ARBA" id="ARBA00022741"/>
    </source>
</evidence>
<dbReference type="AlphaFoldDB" id="A0A3S1J0D3"/>
<dbReference type="Gene3D" id="1.10.287.130">
    <property type="match status" value="1"/>
</dbReference>
<evidence type="ECO:0000256" key="8">
    <source>
        <dbReference type="ARBA" id="ARBA00022777"/>
    </source>
</evidence>
<evidence type="ECO:0000256" key="2">
    <source>
        <dbReference type="ARBA" id="ARBA00004236"/>
    </source>
</evidence>
<dbReference type="InterPro" id="IPR005467">
    <property type="entry name" value="His_kinase_dom"/>
</dbReference>
<feature type="transmembrane region" description="Helical" evidence="13">
    <location>
        <begin position="235"/>
        <end position="255"/>
    </location>
</feature>
<keyword evidence="9" id="KW-0067">ATP-binding</keyword>
<evidence type="ECO:0000256" key="11">
    <source>
        <dbReference type="ARBA" id="ARBA00023136"/>
    </source>
</evidence>
<comment type="catalytic activity">
    <reaction evidence="1">
        <text>ATP + protein L-histidine = ADP + protein N-phospho-L-histidine.</text>
        <dbReference type="EC" id="2.7.13.3"/>
    </reaction>
</comment>
<dbReference type="Gene3D" id="3.40.50.2300">
    <property type="match status" value="1"/>
</dbReference>
<dbReference type="InterPro" id="IPR003594">
    <property type="entry name" value="HATPase_dom"/>
</dbReference>
<feature type="domain" description="Histidine kinase" evidence="14">
    <location>
        <begin position="505"/>
        <end position="722"/>
    </location>
</feature>
<dbReference type="PROSITE" id="PS50110">
    <property type="entry name" value="RESPONSE_REGULATORY"/>
    <property type="match status" value="1"/>
</dbReference>
<evidence type="ECO:0000256" key="10">
    <source>
        <dbReference type="ARBA" id="ARBA00023012"/>
    </source>
</evidence>
<dbReference type="SUPFAM" id="SSF47384">
    <property type="entry name" value="Homodimeric domain of signal transducing histidine kinase"/>
    <property type="match status" value="1"/>
</dbReference>
<dbReference type="OrthoDB" id="9790669at2"/>
<gene>
    <name evidence="16" type="ORF">DSM106972_035170</name>
</gene>
<dbReference type="InterPro" id="IPR035965">
    <property type="entry name" value="PAS-like_dom_sf"/>
</dbReference>
<feature type="transmembrane region" description="Helical" evidence="13">
    <location>
        <begin position="80"/>
        <end position="101"/>
    </location>
</feature>
<proteinExistence type="predicted"/>
<dbReference type="PANTHER" id="PTHR43547:SF2">
    <property type="entry name" value="HYBRID SIGNAL TRANSDUCTION HISTIDINE KINASE C"/>
    <property type="match status" value="1"/>
</dbReference>
<protein>
    <recommendedName>
        <fullName evidence="3">histidine kinase</fullName>
        <ecNumber evidence="3">2.7.13.3</ecNumber>
    </recommendedName>
</protein>
<dbReference type="SMART" id="SM00388">
    <property type="entry name" value="HisKA"/>
    <property type="match status" value="1"/>
</dbReference>
<dbReference type="Pfam" id="PF02518">
    <property type="entry name" value="HATPase_c"/>
    <property type="match status" value="1"/>
</dbReference>
<keyword evidence="10" id="KW-0902">Two-component regulatory system</keyword>
<dbReference type="GO" id="GO:0005886">
    <property type="term" value="C:plasma membrane"/>
    <property type="evidence" value="ECO:0007669"/>
    <property type="project" value="UniProtKB-SubCell"/>
</dbReference>
<dbReference type="InterPro" id="IPR004358">
    <property type="entry name" value="Sig_transdc_His_kin-like_C"/>
</dbReference>
<evidence type="ECO:0000256" key="1">
    <source>
        <dbReference type="ARBA" id="ARBA00000085"/>
    </source>
</evidence>
<dbReference type="GO" id="GO:0000155">
    <property type="term" value="F:phosphorelay sensor kinase activity"/>
    <property type="evidence" value="ECO:0007669"/>
    <property type="project" value="InterPro"/>
</dbReference>
<keyword evidence="4" id="KW-1003">Cell membrane</keyword>
<dbReference type="SMART" id="SM00448">
    <property type="entry name" value="REC"/>
    <property type="match status" value="1"/>
</dbReference>
<dbReference type="PRINTS" id="PR00344">
    <property type="entry name" value="BCTRLSENSOR"/>
</dbReference>
<keyword evidence="13" id="KW-0812">Transmembrane</keyword>
<evidence type="ECO:0000256" key="13">
    <source>
        <dbReference type="SAM" id="Phobius"/>
    </source>
</evidence>
<organism evidence="16 17">
    <name type="scientific">Dulcicalothrix desertica PCC 7102</name>
    <dbReference type="NCBI Taxonomy" id="232991"/>
    <lineage>
        <taxon>Bacteria</taxon>
        <taxon>Bacillati</taxon>
        <taxon>Cyanobacteriota</taxon>
        <taxon>Cyanophyceae</taxon>
        <taxon>Nostocales</taxon>
        <taxon>Calotrichaceae</taxon>
        <taxon>Dulcicalothrix</taxon>
    </lineage>
</organism>
<dbReference type="Pfam" id="PF00512">
    <property type="entry name" value="HisKA"/>
    <property type="match status" value="1"/>
</dbReference>
<dbReference type="RefSeq" id="WP_127081987.1">
    <property type="nucleotide sequence ID" value="NZ_RSCL01000008.1"/>
</dbReference>
<dbReference type="Pfam" id="PF00072">
    <property type="entry name" value="Response_reg"/>
    <property type="match status" value="1"/>
</dbReference>
<comment type="subcellular location">
    <subcellularLocation>
        <location evidence="2">Cell membrane</location>
    </subcellularLocation>
</comment>
<dbReference type="Gene3D" id="3.30.450.20">
    <property type="entry name" value="PAS domain"/>
    <property type="match status" value="1"/>
</dbReference>
<keyword evidence="5 12" id="KW-0597">Phosphoprotein</keyword>
<evidence type="ECO:0000256" key="12">
    <source>
        <dbReference type="PROSITE-ProRule" id="PRU00169"/>
    </source>
</evidence>
<dbReference type="SUPFAM" id="SSF55874">
    <property type="entry name" value="ATPase domain of HSP90 chaperone/DNA topoisomerase II/histidine kinase"/>
    <property type="match status" value="1"/>
</dbReference>
<dbReference type="SUPFAM" id="SSF55785">
    <property type="entry name" value="PYP-like sensor domain (PAS domain)"/>
    <property type="match status" value="1"/>
</dbReference>
<dbReference type="GO" id="GO:0005524">
    <property type="term" value="F:ATP binding"/>
    <property type="evidence" value="ECO:0007669"/>
    <property type="project" value="UniProtKB-KW"/>
</dbReference>
<dbReference type="SMART" id="SM00387">
    <property type="entry name" value="HATPase_c"/>
    <property type="match status" value="1"/>
</dbReference>
<feature type="transmembrane region" description="Helical" evidence="13">
    <location>
        <begin position="159"/>
        <end position="183"/>
    </location>
</feature>
<keyword evidence="6" id="KW-0808">Transferase</keyword>
<evidence type="ECO:0000256" key="5">
    <source>
        <dbReference type="ARBA" id="ARBA00022553"/>
    </source>
</evidence>
<feature type="transmembrane region" description="Helical" evidence="13">
    <location>
        <begin position="54"/>
        <end position="73"/>
    </location>
</feature>
<dbReference type="InterPro" id="IPR036890">
    <property type="entry name" value="HATPase_C_sf"/>
</dbReference>
<evidence type="ECO:0000256" key="6">
    <source>
        <dbReference type="ARBA" id="ARBA00022679"/>
    </source>
</evidence>
<dbReference type="PROSITE" id="PS50109">
    <property type="entry name" value="HIS_KIN"/>
    <property type="match status" value="1"/>
</dbReference>
<feature type="transmembrane region" description="Helical" evidence="13">
    <location>
        <begin position="127"/>
        <end position="147"/>
    </location>
</feature>
<evidence type="ECO:0000259" key="14">
    <source>
        <dbReference type="PROSITE" id="PS50109"/>
    </source>
</evidence>
<dbReference type="InterPro" id="IPR036097">
    <property type="entry name" value="HisK_dim/P_sf"/>
</dbReference>
<feature type="modified residue" description="4-aspartylphosphate" evidence="12">
    <location>
        <position position="793"/>
    </location>
</feature>
<dbReference type="PANTHER" id="PTHR43547">
    <property type="entry name" value="TWO-COMPONENT HISTIDINE KINASE"/>
    <property type="match status" value="1"/>
</dbReference>
<name>A0A3S1J0D3_9CYAN</name>
<feature type="transmembrane region" description="Helical" evidence="13">
    <location>
        <begin position="267"/>
        <end position="288"/>
    </location>
</feature>
<dbReference type="InterPro" id="IPR003661">
    <property type="entry name" value="HisK_dim/P_dom"/>
</dbReference>
<keyword evidence="11 13" id="KW-0472">Membrane</keyword>
<dbReference type="EC" id="2.7.13.3" evidence="3"/>
<dbReference type="EMBL" id="RSCL01000008">
    <property type="protein sequence ID" value="RUT05510.1"/>
    <property type="molecule type" value="Genomic_DNA"/>
</dbReference>
<dbReference type="FunFam" id="3.30.565.10:FF:000023">
    <property type="entry name" value="PAS domain-containing sensor histidine kinase"/>
    <property type="match status" value="1"/>
</dbReference>
<dbReference type="InterPro" id="IPR011006">
    <property type="entry name" value="CheY-like_superfamily"/>
</dbReference>
<dbReference type="Proteomes" id="UP000271624">
    <property type="component" value="Unassembled WGS sequence"/>
</dbReference>
<feature type="domain" description="Response regulatory" evidence="15">
    <location>
        <begin position="744"/>
        <end position="860"/>
    </location>
</feature>
<dbReference type="SUPFAM" id="SSF52172">
    <property type="entry name" value="CheY-like"/>
    <property type="match status" value="1"/>
</dbReference>
<evidence type="ECO:0000313" key="17">
    <source>
        <dbReference type="Proteomes" id="UP000271624"/>
    </source>
</evidence>
<dbReference type="CDD" id="cd00082">
    <property type="entry name" value="HisKA"/>
    <property type="match status" value="1"/>
</dbReference>